<evidence type="ECO:0000259" key="14">
    <source>
        <dbReference type="PROSITE" id="PS50157"/>
    </source>
</evidence>
<evidence type="ECO:0000256" key="3">
    <source>
        <dbReference type="ARBA" id="ARBA00006991"/>
    </source>
</evidence>
<comment type="similarity">
    <text evidence="3">Belongs to the krueppel C2H2-type zinc-finger protein family.</text>
</comment>
<evidence type="ECO:0000256" key="2">
    <source>
        <dbReference type="ARBA" id="ARBA00004123"/>
    </source>
</evidence>
<feature type="compositionally biased region" description="Basic and acidic residues" evidence="13">
    <location>
        <begin position="260"/>
        <end position="274"/>
    </location>
</feature>
<dbReference type="FunFam" id="3.30.160.60:FF:001270">
    <property type="entry name" value="zinc finger protein 583 isoform X1"/>
    <property type="match status" value="1"/>
</dbReference>
<dbReference type="InterPro" id="IPR013087">
    <property type="entry name" value="Znf_C2H2_type"/>
</dbReference>
<dbReference type="InterPro" id="IPR036236">
    <property type="entry name" value="Znf_C2H2_sf"/>
</dbReference>
<evidence type="ECO:0000256" key="4">
    <source>
        <dbReference type="ARBA" id="ARBA00022723"/>
    </source>
</evidence>
<feature type="compositionally biased region" description="Polar residues" evidence="13">
    <location>
        <begin position="182"/>
        <end position="191"/>
    </location>
</feature>
<feature type="domain" description="C2H2-type" evidence="14">
    <location>
        <begin position="502"/>
        <end position="529"/>
    </location>
</feature>
<keyword evidence="5" id="KW-0677">Repeat</keyword>
<dbReference type="SMART" id="SM00355">
    <property type="entry name" value="ZnF_C2H2"/>
    <property type="match status" value="8"/>
</dbReference>
<dbReference type="PROSITE" id="PS50157">
    <property type="entry name" value="ZINC_FINGER_C2H2_2"/>
    <property type="match status" value="9"/>
</dbReference>
<dbReference type="GO" id="GO:0008270">
    <property type="term" value="F:zinc ion binding"/>
    <property type="evidence" value="ECO:0007669"/>
    <property type="project" value="UniProtKB-KW"/>
</dbReference>
<dbReference type="GO" id="GO:0006357">
    <property type="term" value="P:regulation of transcription by RNA polymerase II"/>
    <property type="evidence" value="ECO:0007669"/>
    <property type="project" value="TreeGrafter"/>
</dbReference>
<dbReference type="EMBL" id="OW240914">
    <property type="protein sequence ID" value="CAH2275592.1"/>
    <property type="molecule type" value="Genomic_DNA"/>
</dbReference>
<evidence type="ECO:0000256" key="5">
    <source>
        <dbReference type="ARBA" id="ARBA00022737"/>
    </source>
</evidence>
<dbReference type="GO" id="GO:0005634">
    <property type="term" value="C:nucleus"/>
    <property type="evidence" value="ECO:0007669"/>
    <property type="project" value="UniProtKB-SubCell"/>
</dbReference>
<comment type="function">
    <text evidence="1">May be involved in transcriptional regulation.</text>
</comment>
<dbReference type="FunFam" id="3.30.160.60:FF:002716">
    <property type="entry name" value="Zinc finger protein 212"/>
    <property type="match status" value="1"/>
</dbReference>
<dbReference type="FunFam" id="3.30.160.60:FF:000016">
    <property type="entry name" value="zinc finger protein 37 homolog"/>
    <property type="match status" value="1"/>
</dbReference>
<protein>
    <submittedName>
        <fullName evidence="15">PRDM9, partial</fullName>
    </submittedName>
</protein>
<feature type="domain" description="C2H2-type" evidence="14">
    <location>
        <begin position="446"/>
        <end position="473"/>
    </location>
</feature>
<dbReference type="GO" id="GO:0003700">
    <property type="term" value="F:DNA-binding transcription factor activity"/>
    <property type="evidence" value="ECO:0007669"/>
    <property type="project" value="TreeGrafter"/>
</dbReference>
<dbReference type="AlphaFoldDB" id="A0AAD1RRA0"/>
<keyword evidence="11" id="KW-0539">Nucleus</keyword>
<dbReference type="GO" id="GO:0000978">
    <property type="term" value="F:RNA polymerase II cis-regulatory region sequence-specific DNA binding"/>
    <property type="evidence" value="ECO:0007669"/>
    <property type="project" value="TreeGrafter"/>
</dbReference>
<feature type="domain" description="C2H2-type" evidence="14">
    <location>
        <begin position="530"/>
        <end position="557"/>
    </location>
</feature>
<dbReference type="FunFam" id="3.30.160.60:FF:001158">
    <property type="entry name" value="zinc finger protein 22"/>
    <property type="match status" value="1"/>
</dbReference>
<gene>
    <name evidence="15" type="ORF">PECUL_23A056999</name>
</gene>
<accession>A0AAD1RRA0</accession>
<evidence type="ECO:0000256" key="11">
    <source>
        <dbReference type="ARBA" id="ARBA00023242"/>
    </source>
</evidence>
<keyword evidence="16" id="KW-1185">Reference proteome</keyword>
<name>A0AAD1RRA0_PELCU</name>
<keyword evidence="6 12" id="KW-0863">Zinc-finger</keyword>
<evidence type="ECO:0000256" key="9">
    <source>
        <dbReference type="ARBA" id="ARBA00023125"/>
    </source>
</evidence>
<keyword evidence="7" id="KW-0862">Zinc</keyword>
<feature type="domain" description="C2H2-type" evidence="14">
    <location>
        <begin position="614"/>
        <end position="636"/>
    </location>
</feature>
<evidence type="ECO:0000313" key="15">
    <source>
        <dbReference type="EMBL" id="CAH2275592.1"/>
    </source>
</evidence>
<dbReference type="PROSITE" id="PS00028">
    <property type="entry name" value="ZINC_FINGER_C2H2_1"/>
    <property type="match status" value="8"/>
</dbReference>
<evidence type="ECO:0000256" key="1">
    <source>
        <dbReference type="ARBA" id="ARBA00003767"/>
    </source>
</evidence>
<evidence type="ECO:0000256" key="12">
    <source>
        <dbReference type="PROSITE-ProRule" id="PRU00042"/>
    </source>
</evidence>
<feature type="region of interest" description="Disordered" evidence="13">
    <location>
        <begin position="171"/>
        <end position="194"/>
    </location>
</feature>
<dbReference type="FunFam" id="3.30.160.60:FF:001498">
    <property type="entry name" value="Zinc finger protein 404"/>
    <property type="match status" value="1"/>
</dbReference>
<sequence>MNKEKLLTSEVILNHSLEIICLVTGEDCIVVKKHVDIDTCSSSALVPGDLCATQTTLYEPQPNSVMKETVNDTALEFAKMLEQAQKILQVLNEEFPCFSGADPDSENGKHYCKDQIQFSEHLTNLVKLVNKMKTDKNQMNGKILSHTLEIIHLLTGEDHIVVKRPNDNVNADSSPCVPEEASSAQNVSKDPTPNALMLERNNAKNILDLTNKIINVLAAREFKKCDGGEVNSTMEGYFKAYENFVKDSEEDQPLLSHETSASRDRTAEYSKSDIDELSPGSTEELQNRRKSSRRKSKPVRIMSADVPACTRTFSVCSTSSKRKTHTEDKSVVTLSTDYNKGDANVAQNDKNIPTEYKCSDCFETFKCQFEFTSHECAQKTENPCSNFHKGMLKNEPEEETCPSEMVIHRTRCSGAKPYLCTQCGKYFSKSSHLATHQRVHTGEKPYMCLDCGKCFTSSSTLVDHERIHRGEKPFVCSDCGKSFTKNSNLVDHQRTHTGERPFACRECGKCFARSSNLAEHLKIHTGEKSCVCPECGKAFSRTSSLLEHQKIHTGGETFICSECGQCFTKNSSLVRHQSIHTGEKPFVCTECGKGFSNSSNLVRHQITHTGERPFMCPICGRCFNQNSNLISHKKTHKDCV</sequence>
<dbReference type="PANTHER" id="PTHR24404:SF41">
    <property type="entry name" value="ZINC FINGER PROTEIN 613"/>
    <property type="match status" value="1"/>
</dbReference>
<dbReference type="SUPFAM" id="SSF57667">
    <property type="entry name" value="beta-beta-alpha zinc fingers"/>
    <property type="match status" value="4"/>
</dbReference>
<feature type="domain" description="C2H2-type" evidence="14">
    <location>
        <begin position="418"/>
        <end position="445"/>
    </location>
</feature>
<evidence type="ECO:0000256" key="8">
    <source>
        <dbReference type="ARBA" id="ARBA00023015"/>
    </source>
</evidence>
<reference evidence="15" key="1">
    <citation type="submission" date="2022-03" db="EMBL/GenBank/DDBJ databases">
        <authorList>
            <person name="Alioto T."/>
            <person name="Alioto T."/>
            <person name="Gomez Garrido J."/>
        </authorList>
    </citation>
    <scope>NUCLEOTIDE SEQUENCE</scope>
</reference>
<feature type="domain" description="C2H2-type" evidence="14">
    <location>
        <begin position="586"/>
        <end position="613"/>
    </location>
</feature>
<proteinExistence type="inferred from homology"/>
<feature type="region of interest" description="Disordered" evidence="13">
    <location>
        <begin position="248"/>
        <end position="301"/>
    </location>
</feature>
<feature type="domain" description="C2H2-type" evidence="14">
    <location>
        <begin position="558"/>
        <end position="585"/>
    </location>
</feature>
<keyword evidence="9" id="KW-0238">DNA-binding</keyword>
<dbReference type="FunFam" id="3.30.160.60:FF:000755">
    <property type="entry name" value="zinc finger protein 174"/>
    <property type="match status" value="1"/>
</dbReference>
<organism evidence="15 16">
    <name type="scientific">Pelobates cultripes</name>
    <name type="common">Western spadefoot toad</name>
    <dbReference type="NCBI Taxonomy" id="61616"/>
    <lineage>
        <taxon>Eukaryota</taxon>
        <taxon>Metazoa</taxon>
        <taxon>Chordata</taxon>
        <taxon>Craniata</taxon>
        <taxon>Vertebrata</taxon>
        <taxon>Euteleostomi</taxon>
        <taxon>Amphibia</taxon>
        <taxon>Batrachia</taxon>
        <taxon>Anura</taxon>
        <taxon>Pelobatoidea</taxon>
        <taxon>Pelobatidae</taxon>
        <taxon>Pelobates</taxon>
    </lineage>
</organism>
<feature type="domain" description="C2H2-type" evidence="14">
    <location>
        <begin position="356"/>
        <end position="383"/>
    </location>
</feature>
<evidence type="ECO:0000313" key="16">
    <source>
        <dbReference type="Proteomes" id="UP001295444"/>
    </source>
</evidence>
<evidence type="ECO:0000256" key="13">
    <source>
        <dbReference type="SAM" id="MobiDB-lite"/>
    </source>
</evidence>
<evidence type="ECO:0000256" key="6">
    <source>
        <dbReference type="ARBA" id="ARBA00022771"/>
    </source>
</evidence>
<evidence type="ECO:0000256" key="7">
    <source>
        <dbReference type="ARBA" id="ARBA00022833"/>
    </source>
</evidence>
<keyword evidence="10" id="KW-0804">Transcription</keyword>
<evidence type="ECO:0000256" key="10">
    <source>
        <dbReference type="ARBA" id="ARBA00023163"/>
    </source>
</evidence>
<comment type="subcellular location">
    <subcellularLocation>
        <location evidence="2">Nucleus</location>
    </subcellularLocation>
</comment>
<dbReference type="FunFam" id="3.30.160.60:FF:002090">
    <property type="entry name" value="Zinc finger protein 473"/>
    <property type="match status" value="1"/>
</dbReference>
<keyword evidence="4" id="KW-0479">Metal-binding</keyword>
<dbReference type="FunFam" id="3.30.160.60:FF:000966">
    <property type="entry name" value="ZFP90 zinc finger protein"/>
    <property type="match status" value="1"/>
</dbReference>
<dbReference type="PANTHER" id="PTHR24404">
    <property type="entry name" value="ZINC FINGER PROTEIN"/>
    <property type="match status" value="1"/>
</dbReference>
<feature type="domain" description="C2H2-type" evidence="14">
    <location>
        <begin position="474"/>
        <end position="501"/>
    </location>
</feature>
<dbReference type="Gene3D" id="3.30.160.60">
    <property type="entry name" value="Classic Zinc Finger"/>
    <property type="match status" value="8"/>
</dbReference>
<dbReference type="Proteomes" id="UP001295444">
    <property type="component" value="Chromosome 03"/>
</dbReference>
<keyword evidence="8" id="KW-0805">Transcription regulation</keyword>
<dbReference type="InterPro" id="IPR050589">
    <property type="entry name" value="Ikaros_C2H2-ZF"/>
</dbReference>
<dbReference type="Pfam" id="PF00096">
    <property type="entry name" value="zf-C2H2"/>
    <property type="match status" value="8"/>
</dbReference>
<feature type="compositionally biased region" description="Basic residues" evidence="13">
    <location>
        <begin position="288"/>
        <end position="298"/>
    </location>
</feature>